<dbReference type="SUPFAM" id="SSF47413">
    <property type="entry name" value="lambda repressor-like DNA-binding domains"/>
    <property type="match status" value="1"/>
</dbReference>
<feature type="region of interest" description="Disordered" evidence="4">
    <location>
        <begin position="380"/>
        <end position="403"/>
    </location>
</feature>
<dbReference type="InterPro" id="IPR010982">
    <property type="entry name" value="Lambda_DNA-bd_dom_sf"/>
</dbReference>
<organism evidence="6 7">
    <name type="scientific">Streptomyces thermolineatus</name>
    <dbReference type="NCBI Taxonomy" id="44033"/>
    <lineage>
        <taxon>Bacteria</taxon>
        <taxon>Bacillati</taxon>
        <taxon>Actinomycetota</taxon>
        <taxon>Actinomycetes</taxon>
        <taxon>Kitasatosporales</taxon>
        <taxon>Streptomycetaceae</taxon>
        <taxon>Streptomyces</taxon>
    </lineage>
</organism>
<dbReference type="SMART" id="SM00354">
    <property type="entry name" value="HTH_LACI"/>
    <property type="match status" value="1"/>
</dbReference>
<dbReference type="InterPro" id="IPR000843">
    <property type="entry name" value="HTH_LacI"/>
</dbReference>
<dbReference type="Proteomes" id="UP001501358">
    <property type="component" value="Unassembled WGS sequence"/>
</dbReference>
<evidence type="ECO:0000313" key="7">
    <source>
        <dbReference type="Proteomes" id="UP001501358"/>
    </source>
</evidence>
<comment type="caution">
    <text evidence="6">The sequence shown here is derived from an EMBL/GenBank/DDBJ whole genome shotgun (WGS) entry which is preliminary data.</text>
</comment>
<accession>A0ABP5YDN6</accession>
<dbReference type="Pfam" id="PF00356">
    <property type="entry name" value="LacI"/>
    <property type="match status" value="1"/>
</dbReference>
<feature type="compositionally biased region" description="Basic and acidic residues" evidence="4">
    <location>
        <begin position="1"/>
        <end position="11"/>
    </location>
</feature>
<dbReference type="InterPro" id="IPR028082">
    <property type="entry name" value="Peripla_BP_I"/>
</dbReference>
<protein>
    <submittedName>
        <fullName evidence="6">LacI family DNA-binding transcriptional regulator</fullName>
    </submittedName>
</protein>
<dbReference type="PROSITE" id="PS00356">
    <property type="entry name" value="HTH_LACI_1"/>
    <property type="match status" value="1"/>
</dbReference>
<keyword evidence="7" id="KW-1185">Reference proteome</keyword>
<evidence type="ECO:0000256" key="4">
    <source>
        <dbReference type="SAM" id="MobiDB-lite"/>
    </source>
</evidence>
<name>A0ABP5YDN6_9ACTN</name>
<dbReference type="GO" id="GO:0003677">
    <property type="term" value="F:DNA binding"/>
    <property type="evidence" value="ECO:0007669"/>
    <property type="project" value="UniProtKB-KW"/>
</dbReference>
<evidence type="ECO:0000259" key="5">
    <source>
        <dbReference type="PROSITE" id="PS50932"/>
    </source>
</evidence>
<evidence type="ECO:0000313" key="6">
    <source>
        <dbReference type="EMBL" id="GAA2476384.1"/>
    </source>
</evidence>
<dbReference type="EMBL" id="BAAATA010000004">
    <property type="protein sequence ID" value="GAA2476384.1"/>
    <property type="molecule type" value="Genomic_DNA"/>
</dbReference>
<keyword evidence="2 6" id="KW-0238">DNA-binding</keyword>
<dbReference type="PROSITE" id="PS50932">
    <property type="entry name" value="HTH_LACI_2"/>
    <property type="match status" value="1"/>
</dbReference>
<dbReference type="Pfam" id="PF13377">
    <property type="entry name" value="Peripla_BP_3"/>
    <property type="match status" value="1"/>
</dbReference>
<feature type="compositionally biased region" description="Low complexity" evidence="4">
    <location>
        <begin position="381"/>
        <end position="403"/>
    </location>
</feature>
<feature type="region of interest" description="Disordered" evidence="4">
    <location>
        <begin position="1"/>
        <end position="28"/>
    </location>
</feature>
<keyword evidence="3" id="KW-0804">Transcription</keyword>
<dbReference type="InterPro" id="IPR046335">
    <property type="entry name" value="LacI/GalR-like_sensor"/>
</dbReference>
<dbReference type="Gene3D" id="3.40.50.2300">
    <property type="match status" value="2"/>
</dbReference>
<evidence type="ECO:0000256" key="3">
    <source>
        <dbReference type="ARBA" id="ARBA00023163"/>
    </source>
</evidence>
<dbReference type="SUPFAM" id="SSF53822">
    <property type="entry name" value="Periplasmic binding protein-like I"/>
    <property type="match status" value="1"/>
</dbReference>
<gene>
    <name evidence="6" type="ORF">GCM10010406_10670</name>
</gene>
<dbReference type="Gene3D" id="1.10.260.40">
    <property type="entry name" value="lambda repressor-like DNA-binding domains"/>
    <property type="match status" value="1"/>
</dbReference>
<dbReference type="PANTHER" id="PTHR30146:SF153">
    <property type="entry name" value="LACTOSE OPERON REPRESSOR"/>
    <property type="match status" value="1"/>
</dbReference>
<keyword evidence="1" id="KW-0805">Transcription regulation</keyword>
<evidence type="ECO:0000256" key="1">
    <source>
        <dbReference type="ARBA" id="ARBA00023015"/>
    </source>
</evidence>
<proteinExistence type="predicted"/>
<evidence type="ECO:0000256" key="2">
    <source>
        <dbReference type="ARBA" id="ARBA00023125"/>
    </source>
</evidence>
<reference evidence="7" key="1">
    <citation type="journal article" date="2019" name="Int. J. Syst. Evol. Microbiol.">
        <title>The Global Catalogue of Microorganisms (GCM) 10K type strain sequencing project: providing services to taxonomists for standard genome sequencing and annotation.</title>
        <authorList>
            <consortium name="The Broad Institute Genomics Platform"/>
            <consortium name="The Broad Institute Genome Sequencing Center for Infectious Disease"/>
            <person name="Wu L."/>
            <person name="Ma J."/>
        </authorList>
    </citation>
    <scope>NUCLEOTIDE SEQUENCE [LARGE SCALE GENOMIC DNA]</scope>
    <source>
        <strain evidence="7">JCM 6307</strain>
    </source>
</reference>
<feature type="domain" description="HTH lacI-type" evidence="5">
    <location>
        <begin position="57"/>
        <end position="111"/>
    </location>
</feature>
<dbReference type="PANTHER" id="PTHR30146">
    <property type="entry name" value="LACI-RELATED TRANSCRIPTIONAL REPRESSOR"/>
    <property type="match status" value="1"/>
</dbReference>
<dbReference type="CDD" id="cd01392">
    <property type="entry name" value="HTH_LacI"/>
    <property type="match status" value="1"/>
</dbReference>
<sequence length="403" mass="42898">MAGEGLRERRNVSVPRAGVSGRGTPESPYYRLAMTAAGKHHASRPAGRGGGRRLERAGIRDVAAAAGVSITTVSDALNGKGRLPDTTRRHVREVADRLGYRPSAAARTLRTGRSGLIGLTVTTYGDEPFTFTEFPYFAEMARAATSAALARGYALVILPATSRHDVWSNVALDGTVVVDPSDHDPVVAELSRQGIPVVSDGRPQGDCPVHAWVDNDHEAAVLGILEHLSEAGARRIGLLTGTSTDTYTRLSTTAYLGWCERVGQEPVYEAYPAHDPCAGAVAADRLLARPDRPDAVYGLFDPNGTDLLAAARRYGLRVPEDLLLVCCSESNVYAATEPPVTTLSLKPARIGTSVVQLLIDAIEGAPSAQPVQQVMPTDLIVRTSSQRRPPRTTVSPPRSSGRG</sequence>